<proteinExistence type="predicted"/>
<keyword evidence="3" id="KW-0804">Transcription</keyword>
<dbReference type="GO" id="GO:0003700">
    <property type="term" value="F:DNA-binding transcription factor activity"/>
    <property type="evidence" value="ECO:0007669"/>
    <property type="project" value="InterPro"/>
</dbReference>
<name>A0A410QCH8_9FIRM</name>
<dbReference type="InterPro" id="IPR000835">
    <property type="entry name" value="HTH_MarR-typ"/>
</dbReference>
<dbReference type="GO" id="GO:0003677">
    <property type="term" value="F:DNA binding"/>
    <property type="evidence" value="ECO:0007669"/>
    <property type="project" value="UniProtKB-KW"/>
</dbReference>
<accession>A0A410QCH8</accession>
<dbReference type="PANTHER" id="PTHR42756">
    <property type="entry name" value="TRANSCRIPTIONAL REGULATOR, MARR"/>
    <property type="match status" value="1"/>
</dbReference>
<keyword evidence="1" id="KW-0805">Transcription regulation</keyword>
<evidence type="ECO:0000313" key="6">
    <source>
        <dbReference type="Proteomes" id="UP000287969"/>
    </source>
</evidence>
<dbReference type="PANTHER" id="PTHR42756:SF1">
    <property type="entry name" value="TRANSCRIPTIONAL REPRESSOR OF EMRAB OPERON"/>
    <property type="match status" value="1"/>
</dbReference>
<organism evidence="5 6">
    <name type="scientific">Acidilutibacter cellobiosedens</name>
    <dbReference type="NCBI Taxonomy" id="2507161"/>
    <lineage>
        <taxon>Bacteria</taxon>
        <taxon>Bacillati</taxon>
        <taxon>Bacillota</taxon>
        <taxon>Tissierellia</taxon>
        <taxon>Tissierellales</taxon>
        <taxon>Acidilutibacteraceae</taxon>
        <taxon>Acidilutibacter</taxon>
    </lineage>
</organism>
<evidence type="ECO:0000256" key="2">
    <source>
        <dbReference type="ARBA" id="ARBA00023125"/>
    </source>
</evidence>
<dbReference type="KEGG" id="spoa:EQM13_08015"/>
<dbReference type="Proteomes" id="UP000287969">
    <property type="component" value="Chromosome"/>
</dbReference>
<keyword evidence="6" id="KW-1185">Reference proteome</keyword>
<dbReference type="OrthoDB" id="9808725at2"/>
<dbReference type="PROSITE" id="PS50995">
    <property type="entry name" value="HTH_MARR_2"/>
    <property type="match status" value="1"/>
</dbReference>
<feature type="domain" description="HTH marR-type" evidence="4">
    <location>
        <begin position="1"/>
        <end position="66"/>
    </location>
</feature>
<sequence>MEKAKLVCRNYDIKDRRKIKITLTEKAKMLNDEYNRVSMQMNEIFYKNFTDNEIIQFEMLLNKVLKNLIESE</sequence>
<keyword evidence="2" id="KW-0238">DNA-binding</keyword>
<reference evidence="6" key="1">
    <citation type="submission" date="2019-01" db="EMBL/GenBank/DDBJ databases">
        <title>Draft genomes of a novel of Sporanaerobacter strains.</title>
        <authorList>
            <person name="Ma S."/>
        </authorList>
    </citation>
    <scope>NUCLEOTIDE SEQUENCE [LARGE SCALE GENOMIC DNA]</scope>
    <source>
        <strain evidence="6">NJN-17</strain>
    </source>
</reference>
<dbReference type="Gene3D" id="1.10.10.10">
    <property type="entry name" value="Winged helix-like DNA-binding domain superfamily/Winged helix DNA-binding domain"/>
    <property type="match status" value="1"/>
</dbReference>
<evidence type="ECO:0000259" key="4">
    <source>
        <dbReference type="PROSITE" id="PS50995"/>
    </source>
</evidence>
<dbReference type="EMBL" id="CP035282">
    <property type="protein sequence ID" value="QAT61528.1"/>
    <property type="molecule type" value="Genomic_DNA"/>
</dbReference>
<dbReference type="AlphaFoldDB" id="A0A410QCH8"/>
<dbReference type="InterPro" id="IPR036388">
    <property type="entry name" value="WH-like_DNA-bd_sf"/>
</dbReference>
<evidence type="ECO:0000256" key="1">
    <source>
        <dbReference type="ARBA" id="ARBA00023015"/>
    </source>
</evidence>
<protein>
    <recommendedName>
        <fullName evidence="4">HTH marR-type domain-containing protein</fullName>
    </recommendedName>
</protein>
<evidence type="ECO:0000256" key="3">
    <source>
        <dbReference type="ARBA" id="ARBA00023163"/>
    </source>
</evidence>
<evidence type="ECO:0000313" key="5">
    <source>
        <dbReference type="EMBL" id="QAT61528.1"/>
    </source>
</evidence>
<gene>
    <name evidence="5" type="ORF">EQM13_08015</name>
</gene>
<dbReference type="SUPFAM" id="SSF46785">
    <property type="entry name" value="Winged helix' DNA-binding domain"/>
    <property type="match status" value="1"/>
</dbReference>
<dbReference type="InterPro" id="IPR036390">
    <property type="entry name" value="WH_DNA-bd_sf"/>
</dbReference>